<evidence type="ECO:0000259" key="5">
    <source>
        <dbReference type="SMART" id="SM00856"/>
    </source>
</evidence>
<feature type="domain" description="Pectinesterase inhibitor" evidence="5">
    <location>
        <begin position="35"/>
        <end position="183"/>
    </location>
</feature>
<dbReference type="PANTHER" id="PTHR36710:SF4">
    <property type="entry name" value="PLANT INVERTASE_PECTIN METHYLESTERASE INHIBITOR SUPERFAMILY PROTEIN"/>
    <property type="match status" value="1"/>
</dbReference>
<evidence type="ECO:0000256" key="1">
    <source>
        <dbReference type="ARBA" id="ARBA00022729"/>
    </source>
</evidence>
<dbReference type="AlphaFoldDB" id="A0A2P5DV41"/>
<evidence type="ECO:0000313" key="6">
    <source>
        <dbReference type="EMBL" id="PON77152.1"/>
    </source>
</evidence>
<proteinExistence type="inferred from homology"/>
<evidence type="ECO:0000256" key="4">
    <source>
        <dbReference type="SAM" id="SignalP"/>
    </source>
</evidence>
<dbReference type="NCBIfam" id="TIGR01614">
    <property type="entry name" value="PME_inhib"/>
    <property type="match status" value="1"/>
</dbReference>
<dbReference type="InterPro" id="IPR006501">
    <property type="entry name" value="Pectinesterase_inhib_dom"/>
</dbReference>
<dbReference type="Proteomes" id="UP000237105">
    <property type="component" value="Unassembled WGS sequence"/>
</dbReference>
<comment type="caution">
    <text evidence="6">The sequence shown here is derived from an EMBL/GenBank/DDBJ whole genome shotgun (WGS) entry which is preliminary data.</text>
</comment>
<comment type="similarity">
    <text evidence="3">Belongs to the PMEI family.</text>
</comment>
<dbReference type="InterPro" id="IPR034086">
    <property type="entry name" value="PMEI_plant"/>
</dbReference>
<reference evidence="7" key="1">
    <citation type="submission" date="2016-06" db="EMBL/GenBank/DDBJ databases">
        <title>Parallel loss of symbiosis genes in relatives of nitrogen-fixing non-legume Parasponia.</title>
        <authorList>
            <person name="Van Velzen R."/>
            <person name="Holmer R."/>
            <person name="Bu F."/>
            <person name="Rutten L."/>
            <person name="Van Zeijl A."/>
            <person name="Liu W."/>
            <person name="Santuari L."/>
            <person name="Cao Q."/>
            <person name="Sharma T."/>
            <person name="Shen D."/>
            <person name="Roswanjaya Y."/>
            <person name="Wardhani T."/>
            <person name="Kalhor M.S."/>
            <person name="Jansen J."/>
            <person name="Van den Hoogen J."/>
            <person name="Gungor B."/>
            <person name="Hartog M."/>
            <person name="Hontelez J."/>
            <person name="Verver J."/>
            <person name="Yang W.-C."/>
            <person name="Schijlen E."/>
            <person name="Repin R."/>
            <person name="Schilthuizen M."/>
            <person name="Schranz E."/>
            <person name="Heidstra R."/>
            <person name="Miyata K."/>
            <person name="Fedorova E."/>
            <person name="Kohlen W."/>
            <person name="Bisseling T."/>
            <person name="Smit S."/>
            <person name="Geurts R."/>
        </authorList>
    </citation>
    <scope>NUCLEOTIDE SEQUENCE [LARGE SCALE GENOMIC DNA]</scope>
    <source>
        <strain evidence="7">cv. WU1-14</strain>
    </source>
</reference>
<accession>A0A2P5DV41</accession>
<dbReference type="PANTHER" id="PTHR36710">
    <property type="entry name" value="PECTINESTERASE INHIBITOR-LIKE"/>
    <property type="match status" value="1"/>
</dbReference>
<dbReference type="SUPFAM" id="SSF101148">
    <property type="entry name" value="Plant invertase/pectin methylesterase inhibitor"/>
    <property type="match status" value="1"/>
</dbReference>
<sequence>MASFKILSASIFPLILLVFLTLSQFFHQHPHLAEADYKLIEILCHAADVPEICIQCLKSDPDAELATSRVELTVVMMNCISSHADALQVNMKDFASNSKDETIKGVFIECSKAYVEAKKDVLSAIVHLKSHEFDEAESSLTQAIYQHYTCHSTIKSYKQIKISRKVASEMKVYEELCSSADRIIERL</sequence>
<dbReference type="Gene3D" id="1.20.140.40">
    <property type="entry name" value="Invertase/pectin methylesterase inhibitor family protein"/>
    <property type="match status" value="1"/>
</dbReference>
<evidence type="ECO:0000256" key="2">
    <source>
        <dbReference type="ARBA" id="ARBA00023157"/>
    </source>
</evidence>
<dbReference type="EMBL" id="JXTB01000014">
    <property type="protein sequence ID" value="PON77152.1"/>
    <property type="molecule type" value="Genomic_DNA"/>
</dbReference>
<feature type="chain" id="PRO_5015203364" evidence="4">
    <location>
        <begin position="24"/>
        <end position="187"/>
    </location>
</feature>
<dbReference type="SMART" id="SM00856">
    <property type="entry name" value="PMEI"/>
    <property type="match status" value="1"/>
</dbReference>
<gene>
    <name evidence="6" type="ORF">PanWU01x14_027710</name>
</gene>
<name>A0A2P5DV41_PARAD</name>
<evidence type="ECO:0000256" key="3">
    <source>
        <dbReference type="ARBA" id="ARBA00038471"/>
    </source>
</evidence>
<evidence type="ECO:0000313" key="7">
    <source>
        <dbReference type="Proteomes" id="UP000237105"/>
    </source>
</evidence>
<dbReference type="Pfam" id="PF04043">
    <property type="entry name" value="PMEI"/>
    <property type="match status" value="1"/>
</dbReference>
<dbReference type="InterPro" id="IPR052421">
    <property type="entry name" value="PCW_Enzyme_Inhibitor"/>
</dbReference>
<feature type="signal peptide" evidence="4">
    <location>
        <begin position="1"/>
        <end position="23"/>
    </location>
</feature>
<keyword evidence="2" id="KW-1015">Disulfide bond</keyword>
<dbReference type="CDD" id="cd15797">
    <property type="entry name" value="PMEI"/>
    <property type="match status" value="1"/>
</dbReference>
<protein>
    <submittedName>
        <fullName evidence="6">Pectinesterase inhibitor domain containing protein</fullName>
    </submittedName>
</protein>
<keyword evidence="7" id="KW-1185">Reference proteome</keyword>
<dbReference type="InterPro" id="IPR035513">
    <property type="entry name" value="Invertase/methylesterase_inhib"/>
</dbReference>
<dbReference type="GO" id="GO:0046910">
    <property type="term" value="F:pectinesterase inhibitor activity"/>
    <property type="evidence" value="ECO:0007669"/>
    <property type="project" value="InterPro"/>
</dbReference>
<dbReference type="OrthoDB" id="1866975at2759"/>
<keyword evidence="1 4" id="KW-0732">Signal</keyword>
<organism evidence="6 7">
    <name type="scientific">Parasponia andersonii</name>
    <name type="common">Sponia andersonii</name>
    <dbReference type="NCBI Taxonomy" id="3476"/>
    <lineage>
        <taxon>Eukaryota</taxon>
        <taxon>Viridiplantae</taxon>
        <taxon>Streptophyta</taxon>
        <taxon>Embryophyta</taxon>
        <taxon>Tracheophyta</taxon>
        <taxon>Spermatophyta</taxon>
        <taxon>Magnoliopsida</taxon>
        <taxon>eudicotyledons</taxon>
        <taxon>Gunneridae</taxon>
        <taxon>Pentapetalae</taxon>
        <taxon>rosids</taxon>
        <taxon>fabids</taxon>
        <taxon>Rosales</taxon>
        <taxon>Cannabaceae</taxon>
        <taxon>Parasponia</taxon>
    </lineage>
</organism>